<accession>A0ABY6NWS4</accession>
<dbReference type="Pfam" id="PF19305">
    <property type="entry name" value="MmgE_PrpD_C"/>
    <property type="match status" value="1"/>
</dbReference>
<evidence type="ECO:0000256" key="1">
    <source>
        <dbReference type="ARBA" id="ARBA00006174"/>
    </source>
</evidence>
<gene>
    <name evidence="4" type="ORF">RHODO2019_09080</name>
</gene>
<feature type="domain" description="MmgE/PrpD N-terminal" evidence="2">
    <location>
        <begin position="25"/>
        <end position="241"/>
    </location>
</feature>
<dbReference type="EMBL" id="CP110615">
    <property type="protein sequence ID" value="UZJ23393.1"/>
    <property type="molecule type" value="Genomic_DNA"/>
</dbReference>
<dbReference type="InterPro" id="IPR036148">
    <property type="entry name" value="MmgE/PrpD_sf"/>
</dbReference>
<dbReference type="PANTHER" id="PTHR16943">
    <property type="entry name" value="2-METHYLCITRATE DEHYDRATASE-RELATED"/>
    <property type="match status" value="1"/>
</dbReference>
<organism evidence="4 5">
    <name type="scientific">Rhodococcus antarcticus</name>
    <dbReference type="NCBI Taxonomy" id="2987751"/>
    <lineage>
        <taxon>Bacteria</taxon>
        <taxon>Bacillati</taxon>
        <taxon>Actinomycetota</taxon>
        <taxon>Actinomycetes</taxon>
        <taxon>Mycobacteriales</taxon>
        <taxon>Nocardiaceae</taxon>
        <taxon>Rhodococcus</taxon>
    </lineage>
</organism>
<reference evidence="4" key="1">
    <citation type="submission" date="2022-10" db="EMBL/GenBank/DDBJ databases">
        <title>Rhodococcus sp.75.</title>
        <authorList>
            <person name="Sun M."/>
        </authorList>
    </citation>
    <scope>NUCLEOTIDE SEQUENCE</scope>
    <source>
        <strain evidence="4">75</strain>
    </source>
</reference>
<dbReference type="Pfam" id="PF03972">
    <property type="entry name" value="MmgE_PrpD_N"/>
    <property type="match status" value="1"/>
</dbReference>
<dbReference type="InterPro" id="IPR042188">
    <property type="entry name" value="MmgE/PrpD_sf_2"/>
</dbReference>
<name>A0ABY6NWS4_9NOCA</name>
<protein>
    <submittedName>
        <fullName evidence="4">MmgE/PrpD family protein</fullName>
    </submittedName>
</protein>
<evidence type="ECO:0000313" key="5">
    <source>
        <dbReference type="Proteomes" id="UP001164965"/>
    </source>
</evidence>
<dbReference type="InterPro" id="IPR045337">
    <property type="entry name" value="MmgE_PrpD_C"/>
</dbReference>
<proteinExistence type="inferred from homology"/>
<dbReference type="Gene3D" id="1.10.4100.10">
    <property type="entry name" value="2-methylcitrate dehydratase PrpD"/>
    <property type="match status" value="1"/>
</dbReference>
<dbReference type="InterPro" id="IPR042183">
    <property type="entry name" value="MmgE/PrpD_sf_1"/>
</dbReference>
<dbReference type="RefSeq" id="WP_265381500.1">
    <property type="nucleotide sequence ID" value="NZ_CP110615.1"/>
</dbReference>
<keyword evidence="5" id="KW-1185">Reference proteome</keyword>
<dbReference type="InterPro" id="IPR005656">
    <property type="entry name" value="MmgE_PrpD"/>
</dbReference>
<sequence>MTDSISVPASVPDPELLQALRTAGRFAADLRWSDLPAEVQARTGLMLVDLLGVTVAGARTAELKALQRAWPVVEGPAVLLGTGRSTQPDTAAWLNGAAACCLELDEGNKHAAGHPAAHVVFAALAQAGASEQPVPGVELLAAVVAGYEIASRFGRATRRRADLHTHGHWGATGAGAAVGRLRGLTAEQVAASTDAAAGLVYATPWSVVLAGSFVRNLWAAGSNVSGLVGGRLAEAGLSGVEGTVGRTLGEVVGGLDVSPLADGLGQRWDLTGGYVKRHSSCSYTHPAADAVLTLLERHELRPDAVDRMVVATHRLSMPLAAVSTGSRLAAMFSLPYVMAVALRAGVVGPGELSDAWRTDPEVIAAAHRVQVVHDPALDARLPDERAARVTLVLRDGRELVEEVPNPVGDVGHHPFTAEQVHAKVAALVGADDARRVRRTVEALADTPDVRPLLRKLP</sequence>
<feature type="domain" description="MmgE/PrpD C-terminal" evidence="3">
    <location>
        <begin position="278"/>
        <end position="441"/>
    </location>
</feature>
<dbReference type="Proteomes" id="UP001164965">
    <property type="component" value="Chromosome"/>
</dbReference>
<dbReference type="Gene3D" id="3.30.1330.120">
    <property type="entry name" value="2-methylcitrate dehydratase PrpD"/>
    <property type="match status" value="1"/>
</dbReference>
<evidence type="ECO:0000313" key="4">
    <source>
        <dbReference type="EMBL" id="UZJ23393.1"/>
    </source>
</evidence>
<dbReference type="PANTHER" id="PTHR16943:SF8">
    <property type="entry name" value="2-METHYLCITRATE DEHYDRATASE"/>
    <property type="match status" value="1"/>
</dbReference>
<dbReference type="InterPro" id="IPR045336">
    <property type="entry name" value="MmgE_PrpD_N"/>
</dbReference>
<dbReference type="SUPFAM" id="SSF103378">
    <property type="entry name" value="2-methylcitrate dehydratase PrpD"/>
    <property type="match status" value="1"/>
</dbReference>
<evidence type="ECO:0000259" key="2">
    <source>
        <dbReference type="Pfam" id="PF03972"/>
    </source>
</evidence>
<comment type="similarity">
    <text evidence="1">Belongs to the PrpD family.</text>
</comment>
<evidence type="ECO:0000259" key="3">
    <source>
        <dbReference type="Pfam" id="PF19305"/>
    </source>
</evidence>